<dbReference type="Proteomes" id="UP000826195">
    <property type="component" value="Unassembled WGS sequence"/>
</dbReference>
<accession>A0AAV7J3R7</accession>
<dbReference type="AlphaFoldDB" id="A0AAV7J3R7"/>
<organism evidence="2 3">
    <name type="scientific">Cotesia glomerata</name>
    <name type="common">Lepidopteran parasitic wasp</name>
    <name type="synonym">Apanteles glomeratus</name>
    <dbReference type="NCBI Taxonomy" id="32391"/>
    <lineage>
        <taxon>Eukaryota</taxon>
        <taxon>Metazoa</taxon>
        <taxon>Ecdysozoa</taxon>
        <taxon>Arthropoda</taxon>
        <taxon>Hexapoda</taxon>
        <taxon>Insecta</taxon>
        <taxon>Pterygota</taxon>
        <taxon>Neoptera</taxon>
        <taxon>Endopterygota</taxon>
        <taxon>Hymenoptera</taxon>
        <taxon>Apocrita</taxon>
        <taxon>Ichneumonoidea</taxon>
        <taxon>Braconidae</taxon>
        <taxon>Microgastrinae</taxon>
        <taxon>Cotesia</taxon>
    </lineage>
</organism>
<comment type="caution">
    <text evidence="2">The sequence shown here is derived from an EMBL/GenBank/DDBJ whole genome shotgun (WGS) entry which is preliminary data.</text>
</comment>
<protein>
    <submittedName>
        <fullName evidence="2">Uncharacterized protein</fullName>
    </submittedName>
</protein>
<evidence type="ECO:0000313" key="2">
    <source>
        <dbReference type="EMBL" id="KAH0567301.1"/>
    </source>
</evidence>
<gene>
    <name evidence="2" type="ORF">KQX54_008243</name>
</gene>
<dbReference type="EMBL" id="JAHXZJ010000001">
    <property type="protein sequence ID" value="KAH0567301.1"/>
    <property type="molecule type" value="Genomic_DNA"/>
</dbReference>
<evidence type="ECO:0000313" key="3">
    <source>
        <dbReference type="Proteomes" id="UP000826195"/>
    </source>
</evidence>
<evidence type="ECO:0000256" key="1">
    <source>
        <dbReference type="SAM" id="MobiDB-lite"/>
    </source>
</evidence>
<keyword evidence="3" id="KW-1185">Reference proteome</keyword>
<sequence>MVRAVGCLDETMSGGKGKESQDRECKGALDILAIHVDPITVQRVKNEAAEKEKEKRVELGWGGWMPQSQRKGRCRVPGRPPWATLRGKVFKFTRKTCPLRPCFYLLG</sequence>
<reference evidence="2 3" key="1">
    <citation type="journal article" date="2021" name="J. Hered.">
        <title>A chromosome-level genome assembly of the parasitoid wasp, Cotesia glomerata (Hymenoptera: Braconidae).</title>
        <authorList>
            <person name="Pinto B.J."/>
            <person name="Weis J.J."/>
            <person name="Gamble T."/>
            <person name="Ode P.J."/>
            <person name="Paul R."/>
            <person name="Zaspel J.M."/>
        </authorList>
    </citation>
    <scope>NUCLEOTIDE SEQUENCE [LARGE SCALE GENOMIC DNA]</scope>
    <source>
        <strain evidence="2">CgM1</strain>
    </source>
</reference>
<feature type="region of interest" description="Disordered" evidence="1">
    <location>
        <begin position="1"/>
        <end position="21"/>
    </location>
</feature>
<name>A0AAV7J3R7_COTGL</name>
<proteinExistence type="predicted"/>